<keyword evidence="2" id="KW-1185">Reference proteome</keyword>
<protein>
    <submittedName>
        <fullName evidence="1">Uncharacterized protein</fullName>
    </submittedName>
</protein>
<dbReference type="EMBL" id="FQZB01000005">
    <property type="protein sequence ID" value="SHI95534.1"/>
    <property type="molecule type" value="Genomic_DNA"/>
</dbReference>
<organism evidence="1 2">
    <name type="scientific">Clostridium cavendishii DSM 21758</name>
    <dbReference type="NCBI Taxonomy" id="1121302"/>
    <lineage>
        <taxon>Bacteria</taxon>
        <taxon>Bacillati</taxon>
        <taxon>Bacillota</taxon>
        <taxon>Clostridia</taxon>
        <taxon>Eubacteriales</taxon>
        <taxon>Clostridiaceae</taxon>
        <taxon>Clostridium</taxon>
    </lineage>
</organism>
<dbReference type="Proteomes" id="UP000184310">
    <property type="component" value="Unassembled WGS sequence"/>
</dbReference>
<accession>A0A1M6FCQ8</accession>
<evidence type="ECO:0000313" key="2">
    <source>
        <dbReference type="Proteomes" id="UP000184310"/>
    </source>
</evidence>
<name>A0A1M6FCQ8_9CLOT</name>
<dbReference type="STRING" id="1121302.SAMN02745163_01102"/>
<sequence>MGEEKKLIIIKKYLWFSDCLVEDEESVDVKKKILLINKESKNYDL</sequence>
<dbReference type="AlphaFoldDB" id="A0A1M6FCQ8"/>
<gene>
    <name evidence="1" type="ORF">SAMN02745163_01102</name>
</gene>
<proteinExistence type="predicted"/>
<reference evidence="1 2" key="1">
    <citation type="submission" date="2016-11" db="EMBL/GenBank/DDBJ databases">
        <authorList>
            <person name="Jaros S."/>
            <person name="Januszkiewicz K."/>
            <person name="Wedrychowicz H."/>
        </authorList>
    </citation>
    <scope>NUCLEOTIDE SEQUENCE [LARGE SCALE GENOMIC DNA]</scope>
    <source>
        <strain evidence="1 2">DSM 21758</strain>
    </source>
</reference>
<evidence type="ECO:0000313" key="1">
    <source>
        <dbReference type="EMBL" id="SHI95534.1"/>
    </source>
</evidence>